<dbReference type="KEGG" id="qlo:115978907"/>
<dbReference type="InterPro" id="IPR044730">
    <property type="entry name" value="RNase_H-like_dom_plant"/>
</dbReference>
<dbReference type="EMBL" id="LRBV02000003">
    <property type="status" value="NOT_ANNOTATED_CDS"/>
    <property type="molecule type" value="Genomic_DNA"/>
</dbReference>
<accession>A0A7N2L8C1</accession>
<dbReference type="OrthoDB" id="1906820at2759"/>
<sequence>MDLMWQVLMVDGVEVAKVVRVIKIAWALWHNSNELRNGGEKKSGQALVQRAMDYLTEYEAAVEVEVTETPVREQSVWWSPTRGDCFEVNVDGATFSKQKVTGLGVVIRDDKGRVEAALSRRIEVPLGAVEADSKAWEAGLLFAKDVGVHEIVLEGDSLVIYNALCGASPPVASIVLGMQDLCTEFRKIEFSHIRR</sequence>
<dbReference type="EnsemblPlants" id="QL03p030597:mrna">
    <property type="protein sequence ID" value="QL03p030597:mrna:CDS:1"/>
    <property type="gene ID" value="QL03p030597"/>
</dbReference>
<evidence type="ECO:0000259" key="1">
    <source>
        <dbReference type="Pfam" id="PF13456"/>
    </source>
</evidence>
<evidence type="ECO:0000313" key="3">
    <source>
        <dbReference type="Proteomes" id="UP000594261"/>
    </source>
</evidence>
<dbReference type="GO" id="GO:0003676">
    <property type="term" value="F:nucleic acid binding"/>
    <property type="evidence" value="ECO:0007669"/>
    <property type="project" value="InterPro"/>
</dbReference>
<dbReference type="AlphaFoldDB" id="A0A7N2L8C1"/>
<dbReference type="InterPro" id="IPR053151">
    <property type="entry name" value="RNase_H-like"/>
</dbReference>
<name>A0A7N2L8C1_QUELO</name>
<feature type="domain" description="RNase H type-1" evidence="1">
    <location>
        <begin position="89"/>
        <end position="195"/>
    </location>
</feature>
<dbReference type="InterPro" id="IPR036397">
    <property type="entry name" value="RNaseH_sf"/>
</dbReference>
<dbReference type="Gramene" id="QL03p030597:mrna">
    <property type="protein sequence ID" value="QL03p030597:mrna:CDS:1"/>
    <property type="gene ID" value="QL03p030597"/>
</dbReference>
<dbReference type="RefSeq" id="XP_030956674.1">
    <property type="nucleotide sequence ID" value="XM_031100814.1"/>
</dbReference>
<dbReference type="RefSeq" id="XP_030956675.1">
    <property type="nucleotide sequence ID" value="XM_031100815.1"/>
</dbReference>
<dbReference type="CDD" id="cd06222">
    <property type="entry name" value="RNase_H_like"/>
    <property type="match status" value="1"/>
</dbReference>
<dbReference type="GeneID" id="115978907"/>
<dbReference type="Gene3D" id="3.30.420.10">
    <property type="entry name" value="Ribonuclease H-like superfamily/Ribonuclease H"/>
    <property type="match status" value="1"/>
</dbReference>
<dbReference type="Pfam" id="PF13456">
    <property type="entry name" value="RVT_3"/>
    <property type="match status" value="1"/>
</dbReference>
<reference evidence="2 3" key="1">
    <citation type="journal article" date="2016" name="G3 (Bethesda)">
        <title>First Draft Assembly and Annotation of the Genome of a California Endemic Oak Quercus lobata Nee (Fagaceae).</title>
        <authorList>
            <person name="Sork V.L."/>
            <person name="Fitz-Gibbon S.T."/>
            <person name="Puiu D."/>
            <person name="Crepeau M."/>
            <person name="Gugger P.F."/>
            <person name="Sherman R."/>
            <person name="Stevens K."/>
            <person name="Langley C.H."/>
            <person name="Pellegrini M."/>
            <person name="Salzberg S.L."/>
        </authorList>
    </citation>
    <scope>NUCLEOTIDE SEQUENCE [LARGE SCALE GENOMIC DNA]</scope>
    <source>
        <strain evidence="2 3">cv. SW786</strain>
    </source>
</reference>
<organism evidence="2 3">
    <name type="scientific">Quercus lobata</name>
    <name type="common">Valley oak</name>
    <dbReference type="NCBI Taxonomy" id="97700"/>
    <lineage>
        <taxon>Eukaryota</taxon>
        <taxon>Viridiplantae</taxon>
        <taxon>Streptophyta</taxon>
        <taxon>Embryophyta</taxon>
        <taxon>Tracheophyta</taxon>
        <taxon>Spermatophyta</taxon>
        <taxon>Magnoliopsida</taxon>
        <taxon>eudicotyledons</taxon>
        <taxon>Gunneridae</taxon>
        <taxon>Pentapetalae</taxon>
        <taxon>rosids</taxon>
        <taxon>fabids</taxon>
        <taxon>Fagales</taxon>
        <taxon>Fagaceae</taxon>
        <taxon>Quercus</taxon>
    </lineage>
</organism>
<protein>
    <recommendedName>
        <fullName evidence="1">RNase H type-1 domain-containing protein</fullName>
    </recommendedName>
</protein>
<dbReference type="GO" id="GO:0004523">
    <property type="term" value="F:RNA-DNA hybrid ribonuclease activity"/>
    <property type="evidence" value="ECO:0007669"/>
    <property type="project" value="InterPro"/>
</dbReference>
<evidence type="ECO:0000313" key="2">
    <source>
        <dbReference type="EnsemblPlants" id="QL03p030597:mrna:CDS:1"/>
    </source>
</evidence>
<reference evidence="2" key="2">
    <citation type="submission" date="2021-01" db="UniProtKB">
        <authorList>
            <consortium name="EnsemblPlants"/>
        </authorList>
    </citation>
    <scope>IDENTIFICATION</scope>
</reference>
<dbReference type="InterPro" id="IPR002156">
    <property type="entry name" value="RNaseH_domain"/>
</dbReference>
<dbReference type="InParanoid" id="A0A7N2L8C1"/>
<dbReference type="SUPFAM" id="SSF53098">
    <property type="entry name" value="Ribonuclease H-like"/>
    <property type="match status" value="1"/>
</dbReference>
<dbReference type="PANTHER" id="PTHR47723">
    <property type="entry name" value="OS05G0353850 PROTEIN"/>
    <property type="match status" value="1"/>
</dbReference>
<dbReference type="InterPro" id="IPR012337">
    <property type="entry name" value="RNaseH-like_sf"/>
</dbReference>
<gene>
    <name evidence="2" type="primary">LOC115978907</name>
</gene>
<keyword evidence="3" id="KW-1185">Reference proteome</keyword>
<dbReference type="PANTHER" id="PTHR47723:SF19">
    <property type="entry name" value="POLYNUCLEOTIDYL TRANSFERASE, RIBONUCLEASE H-LIKE SUPERFAMILY PROTEIN"/>
    <property type="match status" value="1"/>
</dbReference>
<proteinExistence type="predicted"/>
<dbReference type="Proteomes" id="UP000594261">
    <property type="component" value="Chromosome 3"/>
</dbReference>